<name>A0A0A9GYQ0_ARUDO</name>
<sequence length="38" mass="4532">MHERKLRLWHETELFNDRGISISKPVAEKSKETMSSLF</sequence>
<evidence type="ECO:0000313" key="1">
    <source>
        <dbReference type="EMBL" id="JAE27726.1"/>
    </source>
</evidence>
<dbReference type="EMBL" id="GBRH01170170">
    <property type="protein sequence ID" value="JAE27726.1"/>
    <property type="molecule type" value="Transcribed_RNA"/>
</dbReference>
<reference evidence="1" key="1">
    <citation type="submission" date="2014-09" db="EMBL/GenBank/DDBJ databases">
        <authorList>
            <person name="Magalhaes I.L.F."/>
            <person name="Oliveira U."/>
            <person name="Santos F.R."/>
            <person name="Vidigal T.H.D.A."/>
            <person name="Brescovit A.D."/>
            <person name="Santos A.J."/>
        </authorList>
    </citation>
    <scope>NUCLEOTIDE SEQUENCE</scope>
    <source>
        <tissue evidence="1">Shoot tissue taken approximately 20 cm above the soil surface</tissue>
    </source>
</reference>
<dbReference type="AlphaFoldDB" id="A0A0A9GYQ0"/>
<protein>
    <submittedName>
        <fullName evidence="1">Uncharacterized protein</fullName>
    </submittedName>
</protein>
<accession>A0A0A9GYQ0</accession>
<reference evidence="1" key="2">
    <citation type="journal article" date="2015" name="Data Brief">
        <title>Shoot transcriptome of the giant reed, Arundo donax.</title>
        <authorList>
            <person name="Barrero R.A."/>
            <person name="Guerrero F.D."/>
            <person name="Moolhuijzen P."/>
            <person name="Goolsby J.A."/>
            <person name="Tidwell J."/>
            <person name="Bellgard S.E."/>
            <person name="Bellgard M.I."/>
        </authorList>
    </citation>
    <scope>NUCLEOTIDE SEQUENCE</scope>
    <source>
        <tissue evidence="1">Shoot tissue taken approximately 20 cm above the soil surface</tissue>
    </source>
</reference>
<proteinExistence type="predicted"/>
<organism evidence="1">
    <name type="scientific">Arundo donax</name>
    <name type="common">Giant reed</name>
    <name type="synonym">Donax arundinaceus</name>
    <dbReference type="NCBI Taxonomy" id="35708"/>
    <lineage>
        <taxon>Eukaryota</taxon>
        <taxon>Viridiplantae</taxon>
        <taxon>Streptophyta</taxon>
        <taxon>Embryophyta</taxon>
        <taxon>Tracheophyta</taxon>
        <taxon>Spermatophyta</taxon>
        <taxon>Magnoliopsida</taxon>
        <taxon>Liliopsida</taxon>
        <taxon>Poales</taxon>
        <taxon>Poaceae</taxon>
        <taxon>PACMAD clade</taxon>
        <taxon>Arundinoideae</taxon>
        <taxon>Arundineae</taxon>
        <taxon>Arundo</taxon>
    </lineage>
</organism>